<evidence type="ECO:0000313" key="3">
    <source>
        <dbReference type="Proteomes" id="UP001165122"/>
    </source>
</evidence>
<organism evidence="2 3">
    <name type="scientific">Triparma laevis f. longispina</name>
    <dbReference type="NCBI Taxonomy" id="1714387"/>
    <lineage>
        <taxon>Eukaryota</taxon>
        <taxon>Sar</taxon>
        <taxon>Stramenopiles</taxon>
        <taxon>Ochrophyta</taxon>
        <taxon>Bolidophyceae</taxon>
        <taxon>Parmales</taxon>
        <taxon>Triparmaceae</taxon>
        <taxon>Triparma</taxon>
    </lineage>
</organism>
<dbReference type="Proteomes" id="UP001165122">
    <property type="component" value="Unassembled WGS sequence"/>
</dbReference>
<comment type="caution">
    <text evidence="2">The sequence shown here is derived from an EMBL/GenBank/DDBJ whole genome shotgun (WGS) entry which is preliminary data.</text>
</comment>
<feature type="region of interest" description="Disordered" evidence="1">
    <location>
        <begin position="100"/>
        <end position="192"/>
    </location>
</feature>
<protein>
    <submittedName>
        <fullName evidence="2">Uncharacterized protein</fullName>
    </submittedName>
</protein>
<dbReference type="EMBL" id="BRXW01000393">
    <property type="protein sequence ID" value="GMH50238.1"/>
    <property type="molecule type" value="Genomic_DNA"/>
</dbReference>
<sequence length="300" mass="34381">MTTDDHASYLDRAGHNLTGLSEELSFPPWYGADKDKVAENRTTSQGRTTRSVSNSTTTATPKSFIERNTETQVEVKNEKFKTHEEKLSYLKNLYSEKFGKAPRGRFASDPKWLQKQIEGAPNSRSGSDTGEDVEKNTDDEQGTDDEVEDIPTKNKNNLPRLDDFAPDTDDDTDDDFAPDSRASSPVISEFSSEDVLSDELVQKLEQQIKLRNRKKAILENLKKSTDFEKESDADWKQMLERHAREKEQFKTKRENKQKKLAPKVVWEERLKQVKEELDVSSKELSRLLSKDRNGDGEMEI</sequence>
<keyword evidence="3" id="KW-1185">Reference proteome</keyword>
<feature type="region of interest" description="Disordered" evidence="1">
    <location>
        <begin position="39"/>
        <end position="70"/>
    </location>
</feature>
<evidence type="ECO:0000256" key="1">
    <source>
        <dbReference type="SAM" id="MobiDB-lite"/>
    </source>
</evidence>
<gene>
    <name evidence="2" type="ORF">TrLO_g9443</name>
</gene>
<feature type="compositionally biased region" description="Acidic residues" evidence="1">
    <location>
        <begin position="139"/>
        <end position="149"/>
    </location>
</feature>
<feature type="compositionally biased region" description="Low complexity" evidence="1">
    <location>
        <begin position="48"/>
        <end position="60"/>
    </location>
</feature>
<feature type="compositionally biased region" description="Acidic residues" evidence="1">
    <location>
        <begin position="164"/>
        <end position="177"/>
    </location>
</feature>
<feature type="compositionally biased region" description="Polar residues" evidence="1">
    <location>
        <begin position="181"/>
        <end position="190"/>
    </location>
</feature>
<evidence type="ECO:0000313" key="2">
    <source>
        <dbReference type="EMBL" id="GMH50238.1"/>
    </source>
</evidence>
<feature type="region of interest" description="Disordered" evidence="1">
    <location>
        <begin position="277"/>
        <end position="300"/>
    </location>
</feature>
<accession>A0A9W7DP68</accession>
<name>A0A9W7DP68_9STRA</name>
<dbReference type="AlphaFoldDB" id="A0A9W7DP68"/>
<dbReference type="OrthoDB" id="10423280at2759"/>
<reference evidence="3" key="1">
    <citation type="journal article" date="2023" name="Commun. Biol.">
        <title>Genome analysis of Parmales, the sister group of diatoms, reveals the evolutionary specialization of diatoms from phago-mixotrophs to photoautotrophs.</title>
        <authorList>
            <person name="Ban H."/>
            <person name="Sato S."/>
            <person name="Yoshikawa S."/>
            <person name="Yamada K."/>
            <person name="Nakamura Y."/>
            <person name="Ichinomiya M."/>
            <person name="Sato N."/>
            <person name="Blanc-Mathieu R."/>
            <person name="Endo H."/>
            <person name="Kuwata A."/>
            <person name="Ogata H."/>
        </authorList>
    </citation>
    <scope>NUCLEOTIDE SEQUENCE [LARGE SCALE GENOMIC DNA]</scope>
    <source>
        <strain evidence="3">NIES 3700</strain>
    </source>
</reference>
<proteinExistence type="predicted"/>